<feature type="transmembrane region" description="Helical" evidence="1">
    <location>
        <begin position="60"/>
        <end position="82"/>
    </location>
</feature>
<reference evidence="2 3" key="1">
    <citation type="submission" date="2019-06" db="EMBL/GenBank/DDBJ databases">
        <title>Genome Sequence of the Brown Rot Fungal Pathogen Monilinia laxa.</title>
        <authorList>
            <person name="De Miccolis Angelini R.M."/>
            <person name="Landi L."/>
            <person name="Abate D."/>
            <person name="Pollastro S."/>
            <person name="Romanazzi G."/>
            <person name="Faretra F."/>
        </authorList>
    </citation>
    <scope>NUCLEOTIDE SEQUENCE [LARGE SCALE GENOMIC DNA]</scope>
    <source>
        <strain evidence="2 3">Mlax316</strain>
    </source>
</reference>
<evidence type="ECO:0000256" key="1">
    <source>
        <dbReference type="SAM" id="Phobius"/>
    </source>
</evidence>
<dbReference type="AlphaFoldDB" id="A0A5N6KGQ8"/>
<feature type="transmembrane region" description="Helical" evidence="1">
    <location>
        <begin position="24"/>
        <end position="48"/>
    </location>
</feature>
<gene>
    <name evidence="2" type="ORF">EYC80_006271</name>
</gene>
<comment type="caution">
    <text evidence="2">The sequence shown here is derived from an EMBL/GenBank/DDBJ whole genome shotgun (WGS) entry which is preliminary data.</text>
</comment>
<accession>A0A5N6KGQ8</accession>
<keyword evidence="3" id="KW-1185">Reference proteome</keyword>
<keyword evidence="1" id="KW-1133">Transmembrane helix</keyword>
<organism evidence="2 3">
    <name type="scientific">Monilinia laxa</name>
    <name type="common">Brown rot fungus</name>
    <name type="synonym">Sclerotinia laxa</name>
    <dbReference type="NCBI Taxonomy" id="61186"/>
    <lineage>
        <taxon>Eukaryota</taxon>
        <taxon>Fungi</taxon>
        <taxon>Dikarya</taxon>
        <taxon>Ascomycota</taxon>
        <taxon>Pezizomycotina</taxon>
        <taxon>Leotiomycetes</taxon>
        <taxon>Helotiales</taxon>
        <taxon>Sclerotiniaceae</taxon>
        <taxon>Monilinia</taxon>
    </lineage>
</organism>
<keyword evidence="1" id="KW-0812">Transmembrane</keyword>
<protein>
    <submittedName>
        <fullName evidence="2">Uncharacterized protein</fullName>
    </submittedName>
</protein>
<proteinExistence type="predicted"/>
<name>A0A5N6KGQ8_MONLA</name>
<dbReference type="EMBL" id="VIGI01000003">
    <property type="protein sequence ID" value="KAB8302956.1"/>
    <property type="molecule type" value="Genomic_DNA"/>
</dbReference>
<evidence type="ECO:0000313" key="2">
    <source>
        <dbReference type="EMBL" id="KAB8302956.1"/>
    </source>
</evidence>
<evidence type="ECO:0000313" key="3">
    <source>
        <dbReference type="Proteomes" id="UP000326757"/>
    </source>
</evidence>
<sequence>MVVISSLNIATFPVQHSSLYSRTAHHIFCIRLQAFGVISSSSITIGIWRARKHRIPTGSLLWSFSIHGEGWLAFVLCFYLRIDMLDLGIGRIACCLGGSFFMRGLGAWDYSIMDEWDEVVHIMVCERDFSE</sequence>
<keyword evidence="1" id="KW-0472">Membrane</keyword>
<dbReference type="Proteomes" id="UP000326757">
    <property type="component" value="Unassembled WGS sequence"/>
</dbReference>